<dbReference type="PROSITE" id="PS00678">
    <property type="entry name" value="WD_REPEATS_1"/>
    <property type="match status" value="5"/>
</dbReference>
<dbReference type="AlphaFoldDB" id="M5C8I8"/>
<feature type="domain" description="NACHT" evidence="4">
    <location>
        <begin position="41"/>
        <end position="186"/>
    </location>
</feature>
<feature type="repeat" description="WD" evidence="3">
    <location>
        <begin position="1085"/>
        <end position="1119"/>
    </location>
</feature>
<evidence type="ECO:0000313" key="6">
    <source>
        <dbReference type="Proteomes" id="UP000012065"/>
    </source>
</evidence>
<dbReference type="InterPro" id="IPR020472">
    <property type="entry name" value="WD40_PAC1"/>
</dbReference>
<proteinExistence type="predicted"/>
<protein>
    <recommendedName>
        <fullName evidence="4">NACHT domain-containing protein</fullName>
    </recommendedName>
</protein>
<dbReference type="PANTHER" id="PTHR19848:SF8">
    <property type="entry name" value="F-BOX AND WD REPEAT DOMAIN CONTAINING 7"/>
    <property type="match status" value="1"/>
</dbReference>
<dbReference type="Pfam" id="PF24883">
    <property type="entry name" value="NPHP3_N"/>
    <property type="match status" value="1"/>
</dbReference>
<dbReference type="Pfam" id="PF00400">
    <property type="entry name" value="WD40"/>
    <property type="match status" value="11"/>
</dbReference>
<dbReference type="InterPro" id="IPR027417">
    <property type="entry name" value="P-loop_NTPase"/>
</dbReference>
<feature type="repeat" description="WD" evidence="3">
    <location>
        <begin position="706"/>
        <end position="733"/>
    </location>
</feature>
<feature type="repeat" description="WD" evidence="3">
    <location>
        <begin position="905"/>
        <end position="946"/>
    </location>
</feature>
<evidence type="ECO:0000313" key="5">
    <source>
        <dbReference type="EMBL" id="CCO35634.1"/>
    </source>
</evidence>
<evidence type="ECO:0000256" key="2">
    <source>
        <dbReference type="ARBA" id="ARBA00022737"/>
    </source>
</evidence>
<dbReference type="SMART" id="SM00320">
    <property type="entry name" value="WD40"/>
    <property type="match status" value="13"/>
</dbReference>
<dbReference type="InterPro" id="IPR001680">
    <property type="entry name" value="WD40_rpt"/>
</dbReference>
<dbReference type="PROSITE" id="PS50082">
    <property type="entry name" value="WD_REPEATS_2"/>
    <property type="match status" value="9"/>
</dbReference>
<keyword evidence="1 3" id="KW-0853">WD repeat</keyword>
<dbReference type="SUPFAM" id="SSF50978">
    <property type="entry name" value="WD40 repeat-like"/>
    <property type="match status" value="2"/>
</dbReference>
<dbReference type="InterPro" id="IPR019775">
    <property type="entry name" value="WD40_repeat_CS"/>
</dbReference>
<sequence>MSAVYNSAESSDVQRGACAPGTRQAQIALLLKWTRAADAGKTCWMNGMAGTGKTTITYSVCKELEITCRLGASFFCSRTIPECRQVKYIIPSLAYQLAEFSLPFRCALSKALELDRDAHTRALDVQYQKLIVEPLTEVRDSLPADFIVVIDALDECENEDAVGQILELLLSAKYTLPIRYLISSRPEKEITRRITGRLDGQEEARLVLHNLDSIAVSKDIEGYMRAELKDVPLTEAQWQRLIDCCGALFIYASTTCRYIEQANELMTLNEAVGVITGSRFTHRDKNVIDDLYRIVLDAAFNKAGLDAMNKQRMKNVLETVVCAIEPMTAGTIAKLLGLESGAQVDRLLLPLRSVLNVTKTTGLVTTLHASFPDFILSFDRSESYHCQSTIRHFEMAGACLRLIDTSEPKLNICALPSSHLLDSEIEDLDARVSRLISPALTYACRYWSTHLRLGEYRVELLGCVSKFFSSRLLLWMEVLNLTKHMRYGPTIIQDAEKWCIQQKVPEHLTKLAHDAWQFASFYAHHPLSQSTPHIYVSMLPFWPSSRPISTAYMPRTSGVVQPAGTAIDRRQLLLIATWQVTTHSVNSIALANDGARLVATTRGSIEVLDTITGESLISLSNERIEHTTCIAISPDGTKVAFGGYSSTLHVWNISNRDEITQPLPDGTSGVASIEFSPDGSCIACGMDDGDVYICGLQQEARSRGPLHGHNSDANSVAFSPNSSYLASGSYDRTRFGCGMYKLASWLANRSRAMLIMSRRCRFPPMAYVLPRPPLTELYELDYTVSFLLNGAVLASACSGRTIIVYDAYASQIVHGPLYGHTNIVNLAIFSPDSTRLFSCSRDGTVRVWNLQDVKAPRVQSPASAVTRSITSIRYSHDGSRVASGSEDGAVHVRDVQTGKAVLGPLRGHGQVITSVDYSPEDEYIASGSYDATVRIWDASTGQDLHGPMRGHDGCVNCVRFSTDSSVVFSGSDDGTVRVWDVSTGQQLAELFRGDDPIRSVGISPDGQLVACGFKDGCIRVVDRNTGDTLVGPIQAHSYDVDSVDFSPSGMRLASGSYDSVKIWDVQTGDGLVVCGNRDNFNSRWINSVSFSPNGLYVASGSDDRTVCVWDARNGNLILGPLKGHTDRVTGVQFSPDGSHIVSCSCDKTIRFWDVSYLETKLQQGVAMGADQGEDASTRPHSQSVSDLWSLNDDGWLVDSDDRRLLWVPSDLRTYFVLPPTSLLIADRGSFQIGTDGWKNGDVWADCYRP</sequence>
<dbReference type="PROSITE" id="PS50837">
    <property type="entry name" value="NACHT"/>
    <property type="match status" value="1"/>
</dbReference>
<dbReference type="HOGENOM" id="CLU_000288_6_3_1"/>
<accession>M5C8I8</accession>
<dbReference type="InterPro" id="IPR015943">
    <property type="entry name" value="WD40/YVTN_repeat-like_dom_sf"/>
</dbReference>
<feature type="repeat" description="WD" evidence="3">
    <location>
        <begin position="1033"/>
        <end position="1073"/>
    </location>
</feature>
<feature type="repeat" description="WD" evidence="3">
    <location>
        <begin position="817"/>
        <end position="858"/>
    </location>
</feature>
<dbReference type="Proteomes" id="UP000012065">
    <property type="component" value="Unassembled WGS sequence"/>
</dbReference>
<evidence type="ECO:0000259" key="4">
    <source>
        <dbReference type="PROSITE" id="PS50837"/>
    </source>
</evidence>
<dbReference type="InterPro" id="IPR007111">
    <property type="entry name" value="NACHT_NTPase"/>
</dbReference>
<gene>
    <name evidence="5" type="ORF">BN14_09752</name>
</gene>
<dbReference type="CDD" id="cd00200">
    <property type="entry name" value="WD40"/>
    <property type="match status" value="2"/>
</dbReference>
<dbReference type="InterPro" id="IPR056884">
    <property type="entry name" value="NPHP3-like_N"/>
</dbReference>
<organism evidence="5 6">
    <name type="scientific">Thanatephorus cucumeris (strain AG1-IB / isolate 7/3/14)</name>
    <name type="common">Lettuce bottom rot fungus</name>
    <name type="synonym">Rhizoctonia solani</name>
    <dbReference type="NCBI Taxonomy" id="1108050"/>
    <lineage>
        <taxon>Eukaryota</taxon>
        <taxon>Fungi</taxon>
        <taxon>Dikarya</taxon>
        <taxon>Basidiomycota</taxon>
        <taxon>Agaricomycotina</taxon>
        <taxon>Agaricomycetes</taxon>
        <taxon>Cantharellales</taxon>
        <taxon>Ceratobasidiaceae</taxon>
        <taxon>Rhizoctonia</taxon>
        <taxon>Rhizoctonia solani AG-1</taxon>
    </lineage>
</organism>
<comment type="caution">
    <text evidence="5">The sequence shown here is derived from an EMBL/GenBank/DDBJ whole genome shotgun (WGS) entry which is preliminary data.</text>
</comment>
<feature type="repeat" description="WD" evidence="3">
    <location>
        <begin position="628"/>
        <end position="661"/>
    </location>
</feature>
<dbReference type="InterPro" id="IPR036322">
    <property type="entry name" value="WD40_repeat_dom_sf"/>
</dbReference>
<feature type="repeat" description="WD" evidence="3">
    <location>
        <begin position="1121"/>
        <end position="1155"/>
    </location>
</feature>
<keyword evidence="2" id="KW-0677">Repeat</keyword>
<dbReference type="Gene3D" id="3.40.50.300">
    <property type="entry name" value="P-loop containing nucleotide triphosphate hydrolases"/>
    <property type="match status" value="1"/>
</dbReference>
<evidence type="ECO:0000256" key="1">
    <source>
        <dbReference type="ARBA" id="ARBA00022574"/>
    </source>
</evidence>
<reference evidence="5 6" key="1">
    <citation type="journal article" date="2013" name="J. Biotechnol.">
        <title>Establishment and interpretation of the genome sequence of the phytopathogenic fungus Rhizoctonia solani AG1-IB isolate 7/3/14.</title>
        <authorList>
            <person name="Wibberg D.W."/>
            <person name="Jelonek L.J."/>
            <person name="Rupp O.R."/>
            <person name="Hennig M.H."/>
            <person name="Eikmeyer F.E."/>
            <person name="Goesmann A.G."/>
            <person name="Hartmann A.H."/>
            <person name="Borriss R.B."/>
            <person name="Grosch R.G."/>
            <person name="Puehler A.P."/>
            <person name="Schlueter A.S."/>
        </authorList>
    </citation>
    <scope>NUCLEOTIDE SEQUENCE [LARGE SCALE GENOMIC DNA]</scope>
    <source>
        <strain evidence="6">AG1-IB / isolate 7/3/14</strain>
    </source>
</reference>
<feature type="repeat" description="WD" evidence="3">
    <location>
        <begin position="862"/>
        <end position="903"/>
    </location>
</feature>
<feature type="repeat" description="WD" evidence="3">
    <location>
        <begin position="948"/>
        <end position="989"/>
    </location>
</feature>
<evidence type="ECO:0000256" key="3">
    <source>
        <dbReference type="PROSITE-ProRule" id="PRU00221"/>
    </source>
</evidence>
<dbReference type="EMBL" id="CAOJ01014851">
    <property type="protein sequence ID" value="CCO35634.1"/>
    <property type="molecule type" value="Genomic_DNA"/>
</dbReference>
<name>M5C8I8_THACB</name>
<dbReference type="SUPFAM" id="SSF52540">
    <property type="entry name" value="P-loop containing nucleoside triphosphate hydrolases"/>
    <property type="match status" value="1"/>
</dbReference>
<dbReference type="Gene3D" id="2.130.10.10">
    <property type="entry name" value="YVTN repeat-like/Quinoprotein amine dehydrogenase"/>
    <property type="match status" value="5"/>
</dbReference>
<dbReference type="PRINTS" id="PR00320">
    <property type="entry name" value="GPROTEINBRPT"/>
</dbReference>
<dbReference type="PANTHER" id="PTHR19848">
    <property type="entry name" value="WD40 REPEAT PROTEIN"/>
    <property type="match status" value="1"/>
</dbReference>
<dbReference type="PROSITE" id="PS50294">
    <property type="entry name" value="WD_REPEATS_REGION"/>
    <property type="match status" value="6"/>
</dbReference>